<accession>A0A0U1MJK5</accession>
<protein>
    <submittedName>
        <fullName evidence="1">Uncharacterized protein</fullName>
    </submittedName>
</protein>
<dbReference type="EMBL" id="CVOQ01000017">
    <property type="protein sequence ID" value="CRI10003.1"/>
    <property type="molecule type" value="Genomic_DNA"/>
</dbReference>
<evidence type="ECO:0000313" key="6">
    <source>
        <dbReference type="Proteomes" id="UP000434412"/>
    </source>
</evidence>
<dbReference type="EMBL" id="WPVZ01000332">
    <property type="protein sequence ID" value="MVL44855.1"/>
    <property type="molecule type" value="Genomic_DNA"/>
</dbReference>
<name>A0A0U1MJK5_STAAU</name>
<reference evidence="5 6" key="2">
    <citation type="submission" date="2019-11" db="EMBL/GenBank/DDBJ databases">
        <title>Implementation of targeted gown and glove precautions to prevent Staphylococcus aureus acquisition in community-based nursing homes.</title>
        <authorList>
            <person name="Stine O.C."/>
        </authorList>
    </citation>
    <scope>NUCLEOTIDE SEQUENCE [LARGE SCALE GENOMIC DNA]</scope>
    <source>
        <strain evidence="3 6">S_2023.LVRQ.AN</strain>
        <strain evidence="2 5">S_4031.LGMP.AI</strain>
    </source>
</reference>
<evidence type="ECO:0000313" key="2">
    <source>
        <dbReference type="EMBL" id="MVI56356.1"/>
    </source>
</evidence>
<dbReference type="Proteomes" id="UP000433366">
    <property type="component" value="Unassembled WGS sequence"/>
</dbReference>
<proteinExistence type="predicted"/>
<dbReference type="EMBL" id="WPRH01000593">
    <property type="protein sequence ID" value="MVI56356.1"/>
    <property type="molecule type" value="Genomic_DNA"/>
</dbReference>
<dbReference type="Proteomes" id="UP000039437">
    <property type="component" value="Unassembled WGS sequence"/>
</dbReference>
<evidence type="ECO:0000313" key="4">
    <source>
        <dbReference type="Proteomes" id="UP000039437"/>
    </source>
</evidence>
<evidence type="ECO:0000313" key="5">
    <source>
        <dbReference type="Proteomes" id="UP000433366"/>
    </source>
</evidence>
<evidence type="ECO:0000313" key="1">
    <source>
        <dbReference type="EMBL" id="CRI10003.1"/>
    </source>
</evidence>
<evidence type="ECO:0000313" key="3">
    <source>
        <dbReference type="EMBL" id="MVL44855.1"/>
    </source>
</evidence>
<reference evidence="1 4" key="1">
    <citation type="submission" date="2015-04" db="EMBL/GenBank/DDBJ databases">
        <authorList>
            <person name="Syromyatnikov M.Y."/>
            <person name="Popov V.N."/>
        </authorList>
    </citation>
    <scope>NUCLEOTIDE SEQUENCE [LARGE SCALE GENOMIC DNA]</scope>
    <source>
        <strain evidence="1 4">AH1</strain>
    </source>
</reference>
<gene>
    <name evidence="1" type="ORF">BN1321_240174</name>
    <name evidence="2" type="ORF">GO793_10895</name>
    <name evidence="3" type="ORF">GO941_05045</name>
</gene>
<dbReference type="RefSeq" id="WP_000256599.1">
    <property type="nucleotide sequence ID" value="NZ_CP089497.1"/>
</dbReference>
<sequence length="52" mass="6257">MVTKEFLREKLQCSELYAQKLIDSAQGDENKLYDLFIRKLAERHRRPAIVEY</sequence>
<dbReference type="AlphaFoldDB" id="A0A0U1MJK5"/>
<organism evidence="1 4">
    <name type="scientific">Staphylococcus aureus</name>
    <dbReference type="NCBI Taxonomy" id="1280"/>
    <lineage>
        <taxon>Bacteria</taxon>
        <taxon>Bacillati</taxon>
        <taxon>Bacillota</taxon>
        <taxon>Bacilli</taxon>
        <taxon>Bacillales</taxon>
        <taxon>Staphylococcaceae</taxon>
        <taxon>Staphylococcus</taxon>
    </lineage>
</organism>
<dbReference type="Proteomes" id="UP000434412">
    <property type="component" value="Unassembled WGS sequence"/>
</dbReference>
<dbReference type="PATRIC" id="fig|1280.3385.peg.1507"/>